<evidence type="ECO:0000259" key="2">
    <source>
        <dbReference type="Pfam" id="PF10088"/>
    </source>
</evidence>
<sequence>MLVEIYSPVFKEKGKIRAPIVFKNRLNVVLGTQTASNSIGKSSSLLAIDFAFGGDTYLNSDGVRNIGNHTIYSCFKFDKKYYYGRSTENPDTIIICNSDYSETEKFISKKDFLNFLMENYISNKTDLTFRQLVSAYFRIYGKSNREENYPLQGYRNQSTKESIKILMSLLDYYKDIEPFHARYDLESDRLKTFKNARKYSFIANLVGGKKQYEENINKIANLKAELESLTDTTSDDVTKEEIEKSKYCEVLKENKLHLENQLERFQRRSKLLSISIEYGLMPTETYLQALSEFFPTVEIKKIYDVENYHKKLSSILSVEFEKEKEQVDGSIKELKNNIESITAELSKHKVKNSFSKEFLDKHSDLQRQIAALEEQNKAFVEENEIKDSKNDAKNRLEKNIESILAEISFNLNDKMHKFNNSLYKEKRNSPKITLKNYNSYKFFTPKDKGTGTNFKGMILLDLAILYLSSLPALSHDSLLFKNIDDEGINGIIQLYTDTEKLNKQVFIAFDKQNSYNVETYDVLQSNKVLQLYENGGGLYGKSWKRGQ</sequence>
<organism evidence="3 4">
    <name type="scientific">Sneathia sanguinegens</name>
    <dbReference type="NCBI Taxonomy" id="40543"/>
    <lineage>
        <taxon>Bacteria</taxon>
        <taxon>Fusobacteriati</taxon>
        <taxon>Fusobacteriota</taxon>
        <taxon>Fusobacteriia</taxon>
        <taxon>Fusobacteriales</taxon>
        <taxon>Leptotrichiaceae</taxon>
        <taxon>Sneathia</taxon>
    </lineage>
</organism>
<evidence type="ECO:0000313" key="4">
    <source>
        <dbReference type="Proteomes" id="UP001225134"/>
    </source>
</evidence>
<evidence type="ECO:0000313" key="3">
    <source>
        <dbReference type="EMBL" id="MDK9580580.1"/>
    </source>
</evidence>
<dbReference type="Pfam" id="PF10088">
    <property type="entry name" value="DUF2326"/>
    <property type="match status" value="1"/>
</dbReference>
<name>A0ABT7HJ80_9FUSO</name>
<dbReference type="InterPro" id="IPR018760">
    <property type="entry name" value="DUF2326"/>
</dbReference>
<keyword evidence="4" id="KW-1185">Reference proteome</keyword>
<comment type="caution">
    <text evidence="3">The sequence shown here is derived from an EMBL/GenBank/DDBJ whole genome shotgun (WGS) entry which is preliminary data.</text>
</comment>
<dbReference type="Proteomes" id="UP001225134">
    <property type="component" value="Unassembled WGS sequence"/>
</dbReference>
<gene>
    <name evidence="3" type="ORF">QQA45_03490</name>
</gene>
<protein>
    <submittedName>
        <fullName evidence="3">DUF2326 domain-containing protein</fullName>
    </submittedName>
</protein>
<dbReference type="RefSeq" id="WP_285152886.1">
    <property type="nucleotide sequence ID" value="NZ_JASSPP010000004.1"/>
</dbReference>
<reference evidence="3 4" key="1">
    <citation type="submission" date="2023-06" db="EMBL/GenBank/DDBJ databases">
        <title>Antibody response to the Sneathia vaginalis cytopathogenic toxin A during pregnancy.</title>
        <authorList>
            <person name="Mccoy Z.T."/>
            <person name="Serrano M.G."/>
            <person name="Spaine K."/>
            <person name="Edwards D.J."/>
            <person name="Buck G.A."/>
            <person name="Jefferson K."/>
        </authorList>
    </citation>
    <scope>NUCLEOTIDE SEQUENCE [LARGE SCALE GENOMIC DNA]</scope>
    <source>
        <strain evidence="3 4">CCUG 42621</strain>
    </source>
</reference>
<dbReference type="EMBL" id="JASSPP010000004">
    <property type="protein sequence ID" value="MDK9580580.1"/>
    <property type="molecule type" value="Genomic_DNA"/>
</dbReference>
<keyword evidence="1" id="KW-0175">Coiled coil</keyword>
<evidence type="ECO:0000256" key="1">
    <source>
        <dbReference type="SAM" id="Coils"/>
    </source>
</evidence>
<accession>A0ABT7HJ80</accession>
<feature type="coiled-coil region" evidence="1">
    <location>
        <begin position="209"/>
        <end position="268"/>
    </location>
</feature>
<feature type="domain" description="DUF2326" evidence="2">
    <location>
        <begin position="420"/>
        <end position="531"/>
    </location>
</feature>
<feature type="coiled-coil region" evidence="1">
    <location>
        <begin position="317"/>
        <end position="406"/>
    </location>
</feature>
<proteinExistence type="predicted"/>
<dbReference type="Gene3D" id="3.40.50.300">
    <property type="entry name" value="P-loop containing nucleotide triphosphate hydrolases"/>
    <property type="match status" value="1"/>
</dbReference>
<dbReference type="InterPro" id="IPR027417">
    <property type="entry name" value="P-loop_NTPase"/>
</dbReference>